<dbReference type="InterPro" id="IPR012902">
    <property type="entry name" value="N_methyl_site"/>
</dbReference>
<dbReference type="PROSITE" id="PS00409">
    <property type="entry name" value="PROKAR_NTER_METHYL"/>
    <property type="match status" value="1"/>
</dbReference>
<reference evidence="1" key="1">
    <citation type="journal article" date="2020" name="mSystems">
        <title>Genome- and Community-Level Interaction Insights into Carbon Utilization and Element Cycling Functions of Hydrothermarchaeota in Hydrothermal Sediment.</title>
        <authorList>
            <person name="Zhou Z."/>
            <person name="Liu Y."/>
            <person name="Xu W."/>
            <person name="Pan J."/>
            <person name="Luo Z.H."/>
            <person name="Li M."/>
        </authorList>
    </citation>
    <scope>NUCLEOTIDE SEQUENCE [LARGE SCALE GENOMIC DNA]</scope>
    <source>
        <strain evidence="1">SpSt-1042</strain>
    </source>
</reference>
<evidence type="ECO:0000313" key="1">
    <source>
        <dbReference type="EMBL" id="HHR92331.1"/>
    </source>
</evidence>
<evidence type="ECO:0008006" key="2">
    <source>
        <dbReference type="Google" id="ProtNLM"/>
    </source>
</evidence>
<organism evidence="1">
    <name type="scientific">candidate division CPR3 bacterium</name>
    <dbReference type="NCBI Taxonomy" id="2268181"/>
    <lineage>
        <taxon>Bacteria</taxon>
        <taxon>Bacteria division CPR3</taxon>
    </lineage>
</organism>
<proteinExistence type="predicted"/>
<protein>
    <recommendedName>
        <fullName evidence="2">Prepilin-type N-terminal cleavage/methylation domain-containing protein</fullName>
    </recommendedName>
</protein>
<accession>A0A7C5UT60</accession>
<name>A0A7C5UT60_UNCC3</name>
<comment type="caution">
    <text evidence="1">The sequence shown here is derived from an EMBL/GenBank/DDBJ whole genome shotgun (WGS) entry which is preliminary data.</text>
</comment>
<dbReference type="EMBL" id="DRVY01000069">
    <property type="protein sequence ID" value="HHR92331.1"/>
    <property type="molecule type" value="Genomic_DNA"/>
</dbReference>
<gene>
    <name evidence="1" type="ORF">ENL96_02360</name>
</gene>
<sequence>MLRRKFKNFKKFKGMSLVELLVSMAVAASAIFTMLTVAARAIRISAVVQSQSIAAYASAQGIEQIIKSYTNIPTMQMSSICNGGNEVFIGTLENDDGSIIFAESNDLVQKQIEGKTVYLLPLKKGDQGRWIQSNEEEADIFRGIGLQKNSQGGEIYINIRSIVYWEVFGESKFVVINSRLNNFCSEI</sequence>
<dbReference type="AlphaFoldDB" id="A0A7C5UT60"/>